<dbReference type="EMBL" id="JABENB010000002">
    <property type="protein sequence ID" value="NNG40252.1"/>
    <property type="molecule type" value="Genomic_DNA"/>
</dbReference>
<sequence>MTANSRRTMSFWRLAAALMAVQTAVLVILALVLIVVTLTGNSSDTARALTEAATVLALAVCGGLLAFGFWRERSVARTPSLLWNGLAAITGLTLATSGAPAIGAAVGLIAVITFVITLGVPRYELEDDAPES</sequence>
<evidence type="ECO:0000313" key="3">
    <source>
        <dbReference type="Proteomes" id="UP000557772"/>
    </source>
</evidence>
<feature type="transmembrane region" description="Helical" evidence="1">
    <location>
        <begin position="12"/>
        <end position="36"/>
    </location>
</feature>
<keyword evidence="3" id="KW-1185">Reference proteome</keyword>
<comment type="caution">
    <text evidence="2">The sequence shown here is derived from an EMBL/GenBank/DDBJ whole genome shotgun (WGS) entry which is preliminary data.</text>
</comment>
<name>A0A849AU58_9MICO</name>
<dbReference type="Proteomes" id="UP000557772">
    <property type="component" value="Unassembled WGS sequence"/>
</dbReference>
<feature type="transmembrane region" description="Helical" evidence="1">
    <location>
        <begin position="82"/>
        <end position="115"/>
    </location>
</feature>
<evidence type="ECO:0000313" key="2">
    <source>
        <dbReference type="EMBL" id="NNG40252.1"/>
    </source>
</evidence>
<proteinExistence type="predicted"/>
<keyword evidence="1" id="KW-1133">Transmembrane helix</keyword>
<dbReference type="RefSeq" id="WP_171156354.1">
    <property type="nucleotide sequence ID" value="NZ_JABENB010000002.1"/>
</dbReference>
<gene>
    <name evidence="2" type="ORF">HJ588_13345</name>
</gene>
<keyword evidence="1" id="KW-0472">Membrane</keyword>
<feature type="transmembrane region" description="Helical" evidence="1">
    <location>
        <begin position="48"/>
        <end position="70"/>
    </location>
</feature>
<protein>
    <submittedName>
        <fullName evidence="2">Uncharacterized protein</fullName>
    </submittedName>
</protein>
<keyword evidence="1" id="KW-0812">Transmembrane</keyword>
<reference evidence="2 3" key="1">
    <citation type="submission" date="2020-05" db="EMBL/GenBank/DDBJ databases">
        <title>Flexivirga sp. ID2601S isolated from air conditioner.</title>
        <authorList>
            <person name="Kim D.H."/>
        </authorList>
    </citation>
    <scope>NUCLEOTIDE SEQUENCE [LARGE SCALE GENOMIC DNA]</scope>
    <source>
        <strain evidence="2 3">ID2601S</strain>
    </source>
</reference>
<organism evidence="2 3">
    <name type="scientific">Flexivirga aerilata</name>
    <dbReference type="NCBI Taxonomy" id="1656889"/>
    <lineage>
        <taxon>Bacteria</taxon>
        <taxon>Bacillati</taxon>
        <taxon>Actinomycetota</taxon>
        <taxon>Actinomycetes</taxon>
        <taxon>Micrococcales</taxon>
        <taxon>Dermacoccaceae</taxon>
        <taxon>Flexivirga</taxon>
    </lineage>
</organism>
<accession>A0A849AU58</accession>
<evidence type="ECO:0000256" key="1">
    <source>
        <dbReference type="SAM" id="Phobius"/>
    </source>
</evidence>
<dbReference type="AlphaFoldDB" id="A0A849AU58"/>